<dbReference type="AlphaFoldDB" id="M2ZAS6"/>
<sequence>MTKPACDSMSNHRRPDSLAHDESEPWTAETHHQLGLLPLDRVHDQVSPSLSAAATNCLGEVRAAPQAIRLR</sequence>
<dbReference type="Proteomes" id="UP000011731">
    <property type="component" value="Unassembled WGS sequence"/>
</dbReference>
<feature type="compositionally biased region" description="Basic and acidic residues" evidence="1">
    <location>
        <begin position="13"/>
        <end position="23"/>
    </location>
</feature>
<dbReference type="PATRIC" id="fig|1278076.4.peg.2652"/>
<organism evidence="2 3">
    <name type="scientific">Rhodococcus ruber BKS 20-38</name>
    <dbReference type="NCBI Taxonomy" id="1278076"/>
    <lineage>
        <taxon>Bacteria</taxon>
        <taxon>Bacillati</taxon>
        <taxon>Actinomycetota</taxon>
        <taxon>Actinomycetes</taxon>
        <taxon>Mycobacteriales</taxon>
        <taxon>Nocardiaceae</taxon>
        <taxon>Rhodococcus</taxon>
    </lineage>
</organism>
<gene>
    <name evidence="2" type="ORF">G352_12779</name>
</gene>
<evidence type="ECO:0000256" key="1">
    <source>
        <dbReference type="SAM" id="MobiDB-lite"/>
    </source>
</evidence>
<dbReference type="AntiFam" id="ANF00108">
    <property type="entry name" value="Shadow ORF (opposite rnpA)"/>
</dbReference>
<keyword evidence="3" id="KW-1185">Reference proteome</keyword>
<accession>M2ZAS6</accession>
<feature type="region of interest" description="Disordered" evidence="1">
    <location>
        <begin position="1"/>
        <end position="29"/>
    </location>
</feature>
<protein>
    <submittedName>
        <fullName evidence="2">Uncharacterized protein</fullName>
    </submittedName>
</protein>
<dbReference type="EMBL" id="AOEX01000037">
    <property type="protein sequence ID" value="EME64457.1"/>
    <property type="molecule type" value="Genomic_DNA"/>
</dbReference>
<comment type="caution">
    <text evidence="2">The sequence shown here is derived from an EMBL/GenBank/DDBJ whole genome shotgun (WGS) entry which is preliminary data.</text>
</comment>
<proteinExistence type="predicted"/>
<reference evidence="2 3" key="1">
    <citation type="journal article" date="2013" name="Genome Announc.">
        <title>Draft Genome Sequence of Rhodococcus ruber Strain BKS 20-38.</title>
        <authorList>
            <person name="Bala M."/>
            <person name="Kumar S."/>
            <person name="Raghava G.P."/>
            <person name="Mayilraj S."/>
        </authorList>
    </citation>
    <scope>NUCLEOTIDE SEQUENCE [LARGE SCALE GENOMIC DNA]</scope>
    <source>
        <strain evidence="2 3">BKS 20-38</strain>
    </source>
</reference>
<name>M2ZAS6_9NOCA</name>
<evidence type="ECO:0000313" key="3">
    <source>
        <dbReference type="Proteomes" id="UP000011731"/>
    </source>
</evidence>
<evidence type="ECO:0000313" key="2">
    <source>
        <dbReference type="EMBL" id="EME64457.1"/>
    </source>
</evidence>